<protein>
    <submittedName>
        <fullName evidence="1">Unannotated protein</fullName>
    </submittedName>
</protein>
<dbReference type="InterPro" id="IPR035439">
    <property type="entry name" value="UPF0145_dom_sf"/>
</dbReference>
<dbReference type="SUPFAM" id="SSF117782">
    <property type="entry name" value="YbjQ-like"/>
    <property type="match status" value="1"/>
</dbReference>
<gene>
    <name evidence="1" type="ORF">UFOPK3554_00674</name>
</gene>
<dbReference type="AlphaFoldDB" id="A0A6J7XSQ3"/>
<name>A0A6J7XSQ3_9ZZZZ</name>
<dbReference type="Gene3D" id="3.30.110.70">
    <property type="entry name" value="Hypothetical protein apc22750. Chain B"/>
    <property type="match status" value="1"/>
</dbReference>
<accession>A0A6J7XSQ3</accession>
<reference evidence="1" key="1">
    <citation type="submission" date="2020-05" db="EMBL/GenBank/DDBJ databases">
        <authorList>
            <person name="Chiriac C."/>
            <person name="Salcher M."/>
            <person name="Ghai R."/>
            <person name="Kavagutti S V."/>
        </authorList>
    </citation>
    <scope>NUCLEOTIDE SEQUENCE</scope>
</reference>
<organism evidence="1">
    <name type="scientific">freshwater metagenome</name>
    <dbReference type="NCBI Taxonomy" id="449393"/>
    <lineage>
        <taxon>unclassified sequences</taxon>
        <taxon>metagenomes</taxon>
        <taxon>ecological metagenomes</taxon>
    </lineage>
</organism>
<sequence>MINSPDEVTVVTTDHIVDEEIAETYGYVSSTSLSYFIVFKGRTVENSLDRAFNKIQFQAFREGADAIVGVRTHLEFQSQFLLITRVNVFMEGTMVVTKDEK</sequence>
<proteinExistence type="predicted"/>
<evidence type="ECO:0000313" key="1">
    <source>
        <dbReference type="EMBL" id="CAB5240143.1"/>
    </source>
</evidence>
<dbReference type="EMBL" id="CAFBSG010000008">
    <property type="protein sequence ID" value="CAB5240143.1"/>
    <property type="molecule type" value="Genomic_DNA"/>
</dbReference>